<dbReference type="InterPro" id="IPR036388">
    <property type="entry name" value="WH-like_DNA-bd_sf"/>
</dbReference>
<dbReference type="CDD" id="cd00167">
    <property type="entry name" value="SANT"/>
    <property type="match status" value="1"/>
</dbReference>
<dbReference type="PROSITE" id="PS51293">
    <property type="entry name" value="SANT"/>
    <property type="match status" value="1"/>
</dbReference>
<dbReference type="Gene3D" id="1.10.10.60">
    <property type="entry name" value="Homeodomain-like"/>
    <property type="match status" value="1"/>
</dbReference>
<evidence type="ECO:0000256" key="5">
    <source>
        <dbReference type="SAM" id="Coils"/>
    </source>
</evidence>
<feature type="coiled-coil region" evidence="5">
    <location>
        <begin position="847"/>
        <end position="893"/>
    </location>
</feature>
<feature type="domain" description="Chromo" evidence="10">
    <location>
        <begin position="1"/>
        <end position="272"/>
    </location>
</feature>
<dbReference type="InterPro" id="IPR001005">
    <property type="entry name" value="SANT/Myb"/>
</dbReference>
<reference evidence="11 12" key="1">
    <citation type="journal article" date="2024" name="Nat. Commun.">
        <title>Phylogenomics reveals the evolutionary origins of lichenization in chlorophyte algae.</title>
        <authorList>
            <person name="Puginier C."/>
            <person name="Libourel C."/>
            <person name="Otte J."/>
            <person name="Skaloud P."/>
            <person name="Haon M."/>
            <person name="Grisel S."/>
            <person name="Petersen M."/>
            <person name="Berrin J.G."/>
            <person name="Delaux P.M."/>
            <person name="Dal Grande F."/>
            <person name="Keller J."/>
        </authorList>
    </citation>
    <scope>NUCLEOTIDE SEQUENCE [LARGE SCALE GENOMIC DNA]</scope>
    <source>
        <strain evidence="11 12">SAG 216-7</strain>
    </source>
</reference>
<evidence type="ECO:0000313" key="12">
    <source>
        <dbReference type="Proteomes" id="UP001491310"/>
    </source>
</evidence>
<dbReference type="PANTHER" id="PTHR12802:SF41">
    <property type="entry name" value="BRAHMA ASSOCIATED PROTEIN 155 KDA"/>
    <property type="match status" value="1"/>
</dbReference>
<dbReference type="PROSITE" id="PS52032">
    <property type="entry name" value="MARR_BRCT_CHROMO"/>
    <property type="match status" value="1"/>
</dbReference>
<dbReference type="InterPro" id="IPR032450">
    <property type="entry name" value="SMARCC_N"/>
</dbReference>
<dbReference type="Gene3D" id="2.60.40.760">
    <property type="entry name" value="Expansin, cellulose-binding-like domain"/>
    <property type="match status" value="1"/>
</dbReference>
<feature type="domain" description="SWIRM" evidence="8">
    <location>
        <begin position="401"/>
        <end position="497"/>
    </location>
</feature>
<evidence type="ECO:0000256" key="3">
    <source>
        <dbReference type="ARBA" id="ARBA00023163"/>
    </source>
</evidence>
<feature type="region of interest" description="Disordered" evidence="6">
    <location>
        <begin position="765"/>
        <end position="828"/>
    </location>
</feature>
<keyword evidence="4" id="KW-0539">Nucleus</keyword>
<evidence type="ECO:0000259" key="8">
    <source>
        <dbReference type="PROSITE" id="PS50934"/>
    </source>
</evidence>
<proteinExistence type="predicted"/>
<feature type="region of interest" description="Disordered" evidence="6">
    <location>
        <begin position="1215"/>
        <end position="1236"/>
    </location>
</feature>
<evidence type="ECO:0000256" key="6">
    <source>
        <dbReference type="SAM" id="MobiDB-lite"/>
    </source>
</evidence>
<dbReference type="PROSITE" id="PS50934">
    <property type="entry name" value="SWIRM"/>
    <property type="match status" value="1"/>
</dbReference>
<evidence type="ECO:0000256" key="2">
    <source>
        <dbReference type="ARBA" id="ARBA00023125"/>
    </source>
</evidence>
<evidence type="ECO:0000256" key="4">
    <source>
        <dbReference type="ARBA" id="ARBA00023242"/>
    </source>
</evidence>
<dbReference type="SMART" id="SM00717">
    <property type="entry name" value="SANT"/>
    <property type="match status" value="1"/>
</dbReference>
<sequence length="1236" mass="134608">MNEERKNGNVHLSDFEADAYLRKLEPVVHQLQKDIPEARYDKRGLAQLVAQLLQFMEIALGINALPPRPHPKIPAKLFRDYSPYGSLYSIAVKCHEIMRQKGMKRLDIQNVAKRKENLEFLSQIRRELQREGYVKTPKVFIHPSCSGDMPRLQRIVDQMGGELMPSEKTPGVTHIVYPFGPKGDVDDGVEYIRSLEKRGTDVLVHYWYYPDSYDRCLAANVAPETIESEKRIKGPWKVTVRWVFDSEKYNEWMNPVDFETEEALAEQERLGLVIEPDVMGSGLATKRSLEGNEGEQPSAKRQRPDHKAAVKRGTVEAGRAERVAPGVVRQRLVQPDTRWFDAGTTENLSQGQLRPSSLRGPVSRTPRARPPIPAATAGHAEEAGPAANGIPPDEELPKVLYRVPAHAAWFKYDQIHVNELRGVPEYFAGEPMKTPRAYKEARNFIINKYREDMSRRLSFMEVRAELAGDAGGLQRIYSFLDHWGLINYQAGNGAQQAASDVNPFAVAPSGLPGTVKLGRLPGPPNANALLSFHNAPPSNLAAPAAAGGESTLNIVTRRDQYTQPANQAPSSEARYFCNAMPWVDCTALRYHCTKMPDVDLCPEAYAEGRFPPGCTVRDFIRIDAAKPLENPKDWTDQETLLLLEGLELYNDNWKEISEHVGTKSQVQCVLHFLQMPIEDEFLSQLIPEQLPGVSMTNSGPAVDPSEQPTPFADVGNPIMAQVAFLASMVSPKVAAAAAAKALEVLGEDDPAVLAEAQYINADEKMEEGTAGEDASSGEKAGTVADGQQEQAVEARNGEGASASAAEANGAQTAATAANGHVGPNPVGGPMSATKVRVAAATALSAAAVRARLLADAEEREAQRLASEALEAMLKRLQRKLNQFSALEEALVKEKAHAEEVRDAALAERVKLQNTPPLQLQLQAQQTMAAAQRAAAAAAVTASAPFAALGGADSQSALDAWPSLKYGYSLPGKAVKAPTAGQPTCASTVDALSLLKSHGDHSSSEIAINEELFFGGASCGTCVIYRDLSKNERIQYSWSLGIVTQSCAECQADISLGILRAQESRAIEWMPALCVTKNATLFYVIRQNATSSDAVLTIVNSRLPIVKVESLAKNGSWVPLERSSSNLGTFGAFTRSELSLKVRLTSIYNTTIEDVIPGDSGGFGHAQFMPTAPVYQLPVSSQPSHTSRNLLQVLQQAPDEQHSRDKYSLVPACAPAPAADQQPSLYNSTKMQVRSIQ</sequence>
<keyword evidence="5" id="KW-0175">Coiled coil</keyword>
<dbReference type="SUPFAM" id="SSF46689">
    <property type="entry name" value="Homeodomain-like"/>
    <property type="match status" value="2"/>
</dbReference>
<feature type="compositionally biased region" description="Low complexity" evidence="6">
    <location>
        <begin position="797"/>
        <end position="828"/>
    </location>
</feature>
<organism evidence="11 12">
    <name type="scientific">Coccomyxa subellipsoidea</name>
    <dbReference type="NCBI Taxonomy" id="248742"/>
    <lineage>
        <taxon>Eukaryota</taxon>
        <taxon>Viridiplantae</taxon>
        <taxon>Chlorophyta</taxon>
        <taxon>core chlorophytes</taxon>
        <taxon>Trebouxiophyceae</taxon>
        <taxon>Trebouxiophyceae incertae sedis</taxon>
        <taxon>Coccomyxaceae</taxon>
        <taxon>Coccomyxa</taxon>
    </lineage>
</organism>
<dbReference type="EMBL" id="JALJOT010000009">
    <property type="protein sequence ID" value="KAK9907371.1"/>
    <property type="molecule type" value="Genomic_DNA"/>
</dbReference>
<dbReference type="SUPFAM" id="SSF52113">
    <property type="entry name" value="BRCT domain"/>
    <property type="match status" value="1"/>
</dbReference>
<feature type="compositionally biased region" description="Polar residues" evidence="6">
    <location>
        <begin position="344"/>
        <end position="355"/>
    </location>
</feature>
<dbReference type="Pfam" id="PF16495">
    <property type="entry name" value="SWIRM-assoc_1"/>
    <property type="match status" value="1"/>
</dbReference>
<feature type="compositionally biased region" description="Polar residues" evidence="6">
    <location>
        <begin position="1220"/>
        <end position="1236"/>
    </location>
</feature>
<dbReference type="PANTHER" id="PTHR12802">
    <property type="entry name" value="SWI/SNF COMPLEX-RELATED"/>
    <property type="match status" value="1"/>
</dbReference>
<keyword evidence="1" id="KW-0805">Transcription regulation</keyword>
<keyword evidence="2" id="KW-0238">DNA-binding</keyword>
<feature type="domain" description="Myb-like" evidence="7">
    <location>
        <begin position="626"/>
        <end position="676"/>
    </location>
</feature>
<evidence type="ECO:0000259" key="9">
    <source>
        <dbReference type="PROSITE" id="PS51293"/>
    </source>
</evidence>
<accession>A0ABR2YKH5</accession>
<dbReference type="PROSITE" id="PS50090">
    <property type="entry name" value="MYB_LIKE"/>
    <property type="match status" value="1"/>
</dbReference>
<gene>
    <name evidence="11" type="ORF">WJX75_002397</name>
</gene>
<dbReference type="InterPro" id="IPR032451">
    <property type="entry name" value="SMARCC_C"/>
</dbReference>
<dbReference type="InterPro" id="IPR009057">
    <property type="entry name" value="Homeodomain-like_sf"/>
</dbReference>
<dbReference type="Proteomes" id="UP001491310">
    <property type="component" value="Unassembled WGS sequence"/>
</dbReference>
<dbReference type="InterPro" id="IPR036420">
    <property type="entry name" value="BRCT_dom_sf"/>
</dbReference>
<dbReference type="InterPro" id="IPR017884">
    <property type="entry name" value="SANT_dom"/>
</dbReference>
<dbReference type="InterPro" id="IPR036749">
    <property type="entry name" value="Expansin_CBD_sf"/>
</dbReference>
<keyword evidence="3" id="KW-0804">Transcription</keyword>
<keyword evidence="12" id="KW-1185">Reference proteome</keyword>
<comment type="caution">
    <text evidence="11">The sequence shown here is derived from an EMBL/GenBank/DDBJ whole genome shotgun (WGS) entry which is preliminary data.</text>
</comment>
<evidence type="ECO:0000313" key="11">
    <source>
        <dbReference type="EMBL" id="KAK9907371.1"/>
    </source>
</evidence>
<evidence type="ECO:0000256" key="1">
    <source>
        <dbReference type="ARBA" id="ARBA00023015"/>
    </source>
</evidence>
<dbReference type="Pfam" id="PF00249">
    <property type="entry name" value="Myb_DNA-binding"/>
    <property type="match status" value="1"/>
</dbReference>
<feature type="region of interest" description="Disordered" evidence="6">
    <location>
        <begin position="286"/>
        <end position="322"/>
    </location>
</feature>
<feature type="region of interest" description="Disordered" evidence="6">
    <location>
        <begin position="338"/>
        <end position="391"/>
    </location>
</feature>
<protein>
    <recommendedName>
        <fullName evidence="13">SWIRM-domain-containing protein</fullName>
    </recommendedName>
</protein>
<dbReference type="Pfam" id="PF16496">
    <property type="entry name" value="SWIRM-assoc_2"/>
    <property type="match status" value="1"/>
</dbReference>
<dbReference type="Pfam" id="PF04433">
    <property type="entry name" value="SWIRM"/>
    <property type="match status" value="1"/>
</dbReference>
<feature type="domain" description="SANT" evidence="9">
    <location>
        <begin position="629"/>
        <end position="680"/>
    </location>
</feature>
<evidence type="ECO:0000259" key="7">
    <source>
        <dbReference type="PROSITE" id="PS50090"/>
    </source>
</evidence>
<name>A0ABR2YKH5_9CHLO</name>
<dbReference type="Gene3D" id="1.10.10.10">
    <property type="entry name" value="Winged helix-like DNA-binding domain superfamily/Winged helix DNA-binding domain"/>
    <property type="match status" value="1"/>
</dbReference>
<dbReference type="InterPro" id="IPR007526">
    <property type="entry name" value="SWIRM"/>
</dbReference>
<dbReference type="InterPro" id="IPR049898">
    <property type="entry name" value="MARR_BRCT_CHROMO"/>
</dbReference>
<evidence type="ECO:0000259" key="10">
    <source>
        <dbReference type="PROSITE" id="PS52032"/>
    </source>
</evidence>
<evidence type="ECO:0008006" key="13">
    <source>
        <dbReference type="Google" id="ProtNLM"/>
    </source>
</evidence>